<dbReference type="EMBL" id="DTDP01000026">
    <property type="protein sequence ID" value="HGK53522.1"/>
    <property type="molecule type" value="Genomic_DNA"/>
</dbReference>
<organism evidence="13">
    <name type="scientific">candidate division WOR-3 bacterium</name>
    <dbReference type="NCBI Taxonomy" id="2052148"/>
    <lineage>
        <taxon>Bacteria</taxon>
        <taxon>Bacteria division WOR-3</taxon>
    </lineage>
</organism>
<keyword evidence="2 10" id="KW-0808">Transferase</keyword>
<dbReference type="GO" id="GO:0006015">
    <property type="term" value="P:5-phosphoribose 1-diphosphate biosynthetic process"/>
    <property type="evidence" value="ECO:0007669"/>
    <property type="project" value="UniProtKB-UniRule"/>
</dbReference>
<comment type="similarity">
    <text evidence="10">Belongs to the ribose-phosphate pyrophosphokinase family. Class I subfamily.</text>
</comment>
<dbReference type="PANTHER" id="PTHR10210">
    <property type="entry name" value="RIBOSE-PHOSPHATE DIPHOSPHOKINASE FAMILY MEMBER"/>
    <property type="match status" value="1"/>
</dbReference>
<feature type="binding site" evidence="10">
    <location>
        <position position="168"/>
    </location>
    <ligand>
        <name>Mg(2+)</name>
        <dbReference type="ChEBI" id="CHEBI:18420"/>
    </ligand>
</feature>
<evidence type="ECO:0000256" key="9">
    <source>
        <dbReference type="ARBA" id="ARBA00049535"/>
    </source>
</evidence>
<dbReference type="EC" id="2.7.6.1" evidence="10"/>
<dbReference type="GO" id="GO:0016301">
    <property type="term" value="F:kinase activity"/>
    <property type="evidence" value="ECO:0007669"/>
    <property type="project" value="UniProtKB-KW"/>
</dbReference>
<evidence type="ECO:0000256" key="7">
    <source>
        <dbReference type="ARBA" id="ARBA00022840"/>
    </source>
</evidence>
<feature type="binding site" evidence="10">
    <location>
        <begin position="95"/>
        <end position="96"/>
    </location>
    <ligand>
        <name>ATP</name>
        <dbReference type="ChEBI" id="CHEBI:30616"/>
    </ligand>
</feature>
<dbReference type="GO" id="GO:0002189">
    <property type="term" value="C:ribose phosphate diphosphokinase complex"/>
    <property type="evidence" value="ECO:0007669"/>
    <property type="project" value="TreeGrafter"/>
</dbReference>
<dbReference type="AlphaFoldDB" id="A0A7V4AB57"/>
<dbReference type="EMBL" id="DTAR01000008">
    <property type="protein sequence ID" value="HGM97434.1"/>
    <property type="molecule type" value="Genomic_DNA"/>
</dbReference>
<comment type="cofactor">
    <cofactor evidence="10">
        <name>Mg(2+)</name>
        <dbReference type="ChEBI" id="CHEBI:18420"/>
    </cofactor>
    <text evidence="10">Binds 2 Mg(2+) ions per subunit.</text>
</comment>
<evidence type="ECO:0000256" key="8">
    <source>
        <dbReference type="ARBA" id="ARBA00022842"/>
    </source>
</evidence>
<protein>
    <recommendedName>
        <fullName evidence="10">Ribose-phosphate pyrophosphokinase</fullName>
        <shortName evidence="10">RPPK</shortName>
        <ecNumber evidence="10">2.7.6.1</ecNumber>
    </recommendedName>
    <alternativeName>
        <fullName evidence="10">5-phospho-D-ribosyl alpha-1-diphosphate synthase</fullName>
    </alternativeName>
    <alternativeName>
        <fullName evidence="10">Phosphoribosyl diphosphate synthase</fullName>
    </alternativeName>
    <alternativeName>
        <fullName evidence="10">Phosphoribosyl pyrophosphate synthase</fullName>
        <shortName evidence="10">P-Rib-PP synthase</shortName>
        <shortName evidence="10">PRPP synthase</shortName>
        <shortName evidence="10">PRPPase</shortName>
    </alternativeName>
</protein>
<comment type="catalytic activity">
    <reaction evidence="9 10">
        <text>D-ribose 5-phosphate + ATP = 5-phospho-alpha-D-ribose 1-diphosphate + AMP + H(+)</text>
        <dbReference type="Rhea" id="RHEA:15609"/>
        <dbReference type="ChEBI" id="CHEBI:15378"/>
        <dbReference type="ChEBI" id="CHEBI:30616"/>
        <dbReference type="ChEBI" id="CHEBI:58017"/>
        <dbReference type="ChEBI" id="CHEBI:78346"/>
        <dbReference type="ChEBI" id="CHEBI:456215"/>
        <dbReference type="EC" id="2.7.6.1"/>
    </reaction>
</comment>
<dbReference type="GO" id="GO:0009156">
    <property type="term" value="P:ribonucleoside monophosphate biosynthetic process"/>
    <property type="evidence" value="ECO:0007669"/>
    <property type="project" value="InterPro"/>
</dbReference>
<dbReference type="InterPro" id="IPR000836">
    <property type="entry name" value="PRTase_dom"/>
</dbReference>
<feature type="binding site" evidence="10">
    <location>
        <position position="194"/>
    </location>
    <ligand>
        <name>D-ribose 5-phosphate</name>
        <dbReference type="ChEBI" id="CHEBI:78346"/>
    </ligand>
</feature>
<evidence type="ECO:0000256" key="4">
    <source>
        <dbReference type="ARBA" id="ARBA00022727"/>
    </source>
</evidence>
<dbReference type="NCBIfam" id="NF002320">
    <property type="entry name" value="PRK01259.1"/>
    <property type="match status" value="1"/>
</dbReference>
<comment type="subcellular location">
    <subcellularLocation>
        <location evidence="10">Cytoplasm</location>
    </subcellularLocation>
</comment>
<dbReference type="FunFam" id="3.40.50.2020:FF:000007">
    <property type="entry name" value="Ribose-phosphate pyrophosphokinase"/>
    <property type="match status" value="1"/>
</dbReference>
<reference evidence="13" key="1">
    <citation type="journal article" date="2020" name="mSystems">
        <title>Genome- and Community-Level Interaction Insights into Carbon Utilization and Element Cycling Functions of Hydrothermarchaeota in Hydrothermal Sediment.</title>
        <authorList>
            <person name="Zhou Z."/>
            <person name="Liu Y."/>
            <person name="Xu W."/>
            <person name="Pan J."/>
            <person name="Luo Z.H."/>
            <person name="Li M."/>
        </authorList>
    </citation>
    <scope>NUCLEOTIDE SEQUENCE [LARGE SCALE GENOMIC DNA]</scope>
    <source>
        <strain evidence="13">SpSt-626</strain>
        <strain evidence="12">SpSt-695</strain>
    </source>
</reference>
<dbReference type="NCBIfam" id="TIGR01251">
    <property type="entry name" value="ribP_PPkin"/>
    <property type="match status" value="1"/>
</dbReference>
<feature type="binding site" evidence="10">
    <location>
        <begin position="37"/>
        <end position="39"/>
    </location>
    <ligand>
        <name>ATP</name>
        <dbReference type="ChEBI" id="CHEBI:30616"/>
    </ligand>
</feature>
<name>A0A7V4AB57_UNCW3</name>
<dbReference type="GO" id="GO:0006164">
    <property type="term" value="P:purine nucleotide biosynthetic process"/>
    <property type="evidence" value="ECO:0007669"/>
    <property type="project" value="TreeGrafter"/>
</dbReference>
<sequence>MNEIKILSGLTSWKLKEDICVKLGVEPCALEVSRFKDGEIRIQIKENIRGCDIFIVQSTHPPAENLLELLLLIDAAKRASAKRITAIIPYFGYARQDRKDRPRVPISAKLIANLIQTAGVDRVVTIDLHSDQIQGFFDIPLDNIYAFPVFKEYLGPLDARFFSIVSPDVGGTNRATAFAKRLGDLPLAVVDKRRPAPNMSEVMHVIGNVEDKNIIIVDDIIDTGGTIYFASQKLKELGAKAIWVCATHAILSGDAVSLLENSPIDRIIVTDTIPIPEHKKMRKLEILTVSGLIAEAIKRIHEERSISALFI</sequence>
<evidence type="ECO:0000256" key="6">
    <source>
        <dbReference type="ARBA" id="ARBA00022777"/>
    </source>
</evidence>
<comment type="function">
    <text evidence="10">Involved in the biosynthesis of the central metabolite phospho-alpha-D-ribosyl-1-pyrophosphate (PRPP) via the transfer of pyrophosphoryl group from ATP to 1-hydroxyl of ribose-5-phosphate (Rib-5-P).</text>
</comment>
<dbReference type="GO" id="GO:0005524">
    <property type="term" value="F:ATP binding"/>
    <property type="evidence" value="ECO:0007669"/>
    <property type="project" value="UniProtKB-KW"/>
</dbReference>
<feature type="active site" evidence="10">
    <location>
        <position position="192"/>
    </location>
</feature>
<keyword evidence="3 10" id="KW-0479">Metal-binding</keyword>
<feature type="binding site" evidence="10">
    <location>
        <position position="129"/>
    </location>
    <ligand>
        <name>Mg(2+)</name>
        <dbReference type="ChEBI" id="CHEBI:18420"/>
    </ligand>
</feature>
<dbReference type="Gene3D" id="3.40.50.2020">
    <property type="match status" value="2"/>
</dbReference>
<feature type="domain" description="Ribose-phosphate pyrophosphokinase N-terminal" evidence="11">
    <location>
        <begin position="4"/>
        <end position="119"/>
    </location>
</feature>
<evidence type="ECO:0000256" key="1">
    <source>
        <dbReference type="ARBA" id="ARBA00022490"/>
    </source>
</evidence>
<dbReference type="Pfam" id="PF13793">
    <property type="entry name" value="Pribosyltran_N"/>
    <property type="match status" value="1"/>
</dbReference>
<keyword evidence="4 10" id="KW-0545">Nucleotide biosynthesis</keyword>
<keyword evidence="7 10" id="KW-0067">ATP-binding</keyword>
<evidence type="ECO:0000256" key="5">
    <source>
        <dbReference type="ARBA" id="ARBA00022741"/>
    </source>
</evidence>
<dbReference type="InterPro" id="IPR037515">
    <property type="entry name" value="Rib-P_diPkinase_bac"/>
</dbReference>
<dbReference type="CDD" id="cd06223">
    <property type="entry name" value="PRTases_typeI"/>
    <property type="match status" value="1"/>
</dbReference>
<keyword evidence="6 10" id="KW-0418">Kinase</keyword>
<gene>
    <name evidence="10" type="primary">prs</name>
    <name evidence="13" type="ORF">ENT96_00065</name>
    <name evidence="12" type="ORF">ENU72_00670</name>
</gene>
<dbReference type="Pfam" id="PF14572">
    <property type="entry name" value="Pribosyl_synth"/>
    <property type="match status" value="1"/>
</dbReference>
<dbReference type="SUPFAM" id="SSF53271">
    <property type="entry name" value="PRTase-like"/>
    <property type="match status" value="1"/>
</dbReference>
<feature type="binding site" evidence="10">
    <location>
        <position position="218"/>
    </location>
    <ligand>
        <name>D-ribose 5-phosphate</name>
        <dbReference type="ChEBI" id="CHEBI:78346"/>
    </ligand>
</feature>
<evidence type="ECO:0000313" key="12">
    <source>
        <dbReference type="EMBL" id="HGK53522.1"/>
    </source>
</evidence>
<dbReference type="GO" id="GO:0004749">
    <property type="term" value="F:ribose phosphate diphosphokinase activity"/>
    <property type="evidence" value="ECO:0007669"/>
    <property type="project" value="UniProtKB-UniRule"/>
</dbReference>
<dbReference type="PANTHER" id="PTHR10210:SF41">
    <property type="entry name" value="RIBOSE-PHOSPHATE PYROPHOSPHOKINASE 1, CHLOROPLASTIC"/>
    <property type="match status" value="1"/>
</dbReference>
<proteinExistence type="inferred from homology"/>
<dbReference type="SMART" id="SM01400">
    <property type="entry name" value="Pribosyltran_N"/>
    <property type="match status" value="1"/>
</dbReference>
<dbReference type="InterPro" id="IPR029099">
    <property type="entry name" value="Pribosyltran_N"/>
</dbReference>
<accession>A0A7V4AB57</accession>
<comment type="pathway">
    <text evidence="10">Metabolic intermediate biosynthesis; 5-phospho-alpha-D-ribose 1-diphosphate biosynthesis; 5-phospho-alpha-D-ribose 1-diphosphate from D-ribose 5-phosphate (route I): step 1/1.</text>
</comment>
<dbReference type="GO" id="GO:0000287">
    <property type="term" value="F:magnesium ion binding"/>
    <property type="evidence" value="ECO:0007669"/>
    <property type="project" value="UniProtKB-UniRule"/>
</dbReference>
<keyword evidence="8 10" id="KW-0460">Magnesium</keyword>
<evidence type="ECO:0000256" key="10">
    <source>
        <dbReference type="HAMAP-Rule" id="MF_00583"/>
    </source>
</evidence>
<evidence type="ECO:0000256" key="3">
    <source>
        <dbReference type="ARBA" id="ARBA00022723"/>
    </source>
</evidence>
<dbReference type="InterPro" id="IPR005946">
    <property type="entry name" value="Rib-P_diPkinase"/>
</dbReference>
<dbReference type="PROSITE" id="PS00114">
    <property type="entry name" value="PRPP_SYNTHASE"/>
    <property type="match status" value="1"/>
</dbReference>
<keyword evidence="5 10" id="KW-0547">Nucleotide-binding</keyword>
<dbReference type="HAMAP" id="MF_00583_B">
    <property type="entry name" value="RibP_PPkinase_B"/>
    <property type="match status" value="1"/>
</dbReference>
<dbReference type="InterPro" id="IPR000842">
    <property type="entry name" value="PRib_PP_synth_CS"/>
</dbReference>
<dbReference type="GO" id="GO:0005737">
    <property type="term" value="C:cytoplasm"/>
    <property type="evidence" value="ECO:0007669"/>
    <property type="project" value="UniProtKB-SubCell"/>
</dbReference>
<evidence type="ECO:0000313" key="13">
    <source>
        <dbReference type="EMBL" id="HGM97434.1"/>
    </source>
</evidence>
<evidence type="ECO:0000259" key="11">
    <source>
        <dbReference type="Pfam" id="PF13793"/>
    </source>
</evidence>
<keyword evidence="1 10" id="KW-0963">Cytoplasm</keyword>
<comment type="caution">
    <text evidence="13">The sequence shown here is derived from an EMBL/GenBank/DDBJ whole genome shotgun (WGS) entry which is preliminary data.</text>
</comment>
<comment type="subunit">
    <text evidence="10">Homohexamer.</text>
</comment>
<feature type="binding site" evidence="10">
    <location>
        <begin position="222"/>
        <end position="226"/>
    </location>
    <ligand>
        <name>D-ribose 5-phosphate</name>
        <dbReference type="ChEBI" id="CHEBI:78346"/>
    </ligand>
</feature>
<dbReference type="UniPathway" id="UPA00087">
    <property type="reaction ID" value="UER00172"/>
</dbReference>
<dbReference type="InterPro" id="IPR029057">
    <property type="entry name" value="PRTase-like"/>
</dbReference>
<evidence type="ECO:0000256" key="2">
    <source>
        <dbReference type="ARBA" id="ARBA00022679"/>
    </source>
</evidence>
<dbReference type="FunFam" id="3.40.50.2020:FF:000002">
    <property type="entry name" value="Ribose-phosphate pyrophosphokinase"/>
    <property type="match status" value="1"/>
</dbReference>